<feature type="compositionally biased region" description="Polar residues" evidence="2">
    <location>
        <begin position="1165"/>
        <end position="1180"/>
    </location>
</feature>
<comment type="caution">
    <text evidence="3">The sequence shown here is derived from an EMBL/GenBank/DDBJ whole genome shotgun (WGS) entry which is preliminary data.</text>
</comment>
<feature type="region of interest" description="Disordered" evidence="2">
    <location>
        <begin position="1165"/>
        <end position="1191"/>
    </location>
</feature>
<dbReference type="Pfam" id="PF12796">
    <property type="entry name" value="Ank_2"/>
    <property type="match status" value="1"/>
</dbReference>
<gene>
    <name evidence="3" type="ORF">PEVE_00024840</name>
</gene>
<sequence length="1347" mass="149400">MASAVSLKHHTPLCRGNCNLLHHDLVAALFTDGRCAISRIERPGDLPLALKQAIETAKLSGWDYNCFIPDPLELLRCPLLFLASAFGKVAILEGLLRNDFSPRVLNQDGETALHFAVKHFHLNRVTPLQGRKGRKEAFEKIVDLLTEYDPKILAVRCKNGRTALHVAACSFSKWKVDFYQFSTKLMMERLVALQDSSVLTRKEVMDIVKAPDLKGDTFMHMLARNSAYFEALKFGGELLFRGKLPEDRNKQGKTILTLAWETNPREATKMLSTLLMHNREDQEGRSTEIDPEERISADENLVATNSPAHRLASLEFSSEGGEQSLCHLSVADEGIPYIDQVFSLSSGDNECNNYLSSPQEDTINNEVCSVSSEECVARVKKSYSSEEPKEGEIKKLCVEATLTSSSECLTKFTDADSSFLEFVKTEGLGLHAQTKKNIVGVVMTEYSNKLREIESRLPMLGQLISEEEMALRQKEEREQALEEELDLLKKEMLEKQRCVNDLRQQCESLRDEKLLIKRKVVYCQEVEQQLESGNVLCLDSSQKSDEIPDLLKECIGSYQNWDHNGEVPDPLEDLRCPLIYLASSFGKAALVRALLQDNFDARAVNFNGETALHGATHYIYRTGALKNRGFKVASTLGPIKNRMKAFEQILISLTEKDPKLMFVQDNNGNTAFHAVADNIWNDRSNDPQGKTANFYQFCLKSMINRALALEEGGKLTREEILEALNAENGEGDTIFHILARDYAFGFKSMKQVLDKFFDGQVPSKINKEKETVAKIALRRNQKRAIQVFPGFLKQSDSSILVSSDDSETSVSDSPSPGTSGESKEISTLTDTTVHQEIPLIVISDQDMPQVPHSIEAEENSSSEVIANSEETTDGFAEQEQDTVPLANPGTHDLLTVSIDSTLGKASQIEVPSFLSLSHKSNVVSVSPFDRLISTPVNAEVMYVTETTTTSKCNNSAEKGEQDDATRKHIGKLDTANKHTANDQSDPTAPFSTTSSFDSDSGSPSNSQQGSIGGEPPSEERMAINSRESASRKSDNEGQTVAENIADASGKVSGDVQENSFENEASEDNVVESHGAHVPIGDVVDLDAPTAGKDGHEPSNQKTSFDVLQVNQTRRVNSGDYPTQEMVVCGTIPSDLFNPPLNQSTQSGEYTQQYAAYYMIDTQSPASQNHSNVSYDKTQAQESKSLTSLASASTESIHSDSLESLDVSQGGLDDRSTILKCITDNSFLEFLITEGLELDSSSKKDVVHVVMTQYSNKLNNIESTIPKLAAQIRQTETTIDQQKEKVAQLQKELEYVKSEIVKNKNALEGFTNEKQELSKRRKALKRKVTRCEQTMKQLLGNSKKSRFD</sequence>
<dbReference type="InterPro" id="IPR036770">
    <property type="entry name" value="Ankyrin_rpt-contain_sf"/>
</dbReference>
<feature type="compositionally biased region" description="Low complexity" evidence="2">
    <location>
        <begin position="802"/>
        <end position="816"/>
    </location>
</feature>
<dbReference type="PANTHER" id="PTHR24121:SF23">
    <property type="entry name" value="NO MECHANORECEPTOR POTENTIAL C, ISOFORM H"/>
    <property type="match status" value="1"/>
</dbReference>
<name>A0ABN8M938_9CNID</name>
<dbReference type="SUPFAM" id="SSF48403">
    <property type="entry name" value="Ankyrin repeat"/>
    <property type="match status" value="2"/>
</dbReference>
<evidence type="ECO:0000256" key="2">
    <source>
        <dbReference type="SAM" id="MobiDB-lite"/>
    </source>
</evidence>
<keyword evidence="4" id="KW-1185">Reference proteome</keyword>
<evidence type="ECO:0000256" key="1">
    <source>
        <dbReference type="SAM" id="Coils"/>
    </source>
</evidence>
<dbReference type="PANTHER" id="PTHR24121">
    <property type="entry name" value="NO MECHANORECEPTOR POTENTIAL C, ISOFORM D-RELATED"/>
    <property type="match status" value="1"/>
</dbReference>
<feature type="region of interest" description="Disordered" evidence="2">
    <location>
        <begin position="974"/>
        <end position="1072"/>
    </location>
</feature>
<keyword evidence="1" id="KW-0175">Coiled coil</keyword>
<feature type="coiled-coil region" evidence="1">
    <location>
        <begin position="1264"/>
        <end position="1340"/>
    </location>
</feature>
<dbReference type="SMART" id="SM00248">
    <property type="entry name" value="ANK"/>
    <property type="match status" value="6"/>
</dbReference>
<evidence type="ECO:0000313" key="3">
    <source>
        <dbReference type="EMBL" id="CAH3025023.1"/>
    </source>
</evidence>
<protein>
    <submittedName>
        <fullName evidence="3">Uncharacterized protein</fullName>
    </submittedName>
</protein>
<feature type="coiled-coil region" evidence="1">
    <location>
        <begin position="463"/>
        <end position="519"/>
    </location>
</feature>
<reference evidence="3 4" key="1">
    <citation type="submission" date="2022-05" db="EMBL/GenBank/DDBJ databases">
        <authorList>
            <consortium name="Genoscope - CEA"/>
            <person name="William W."/>
        </authorList>
    </citation>
    <scope>NUCLEOTIDE SEQUENCE [LARGE SCALE GENOMIC DNA]</scope>
</reference>
<organism evidence="3 4">
    <name type="scientific">Porites evermanni</name>
    <dbReference type="NCBI Taxonomy" id="104178"/>
    <lineage>
        <taxon>Eukaryota</taxon>
        <taxon>Metazoa</taxon>
        <taxon>Cnidaria</taxon>
        <taxon>Anthozoa</taxon>
        <taxon>Hexacorallia</taxon>
        <taxon>Scleractinia</taxon>
        <taxon>Fungiina</taxon>
        <taxon>Poritidae</taxon>
        <taxon>Porites</taxon>
    </lineage>
</organism>
<evidence type="ECO:0000313" key="4">
    <source>
        <dbReference type="Proteomes" id="UP001159427"/>
    </source>
</evidence>
<dbReference type="Gene3D" id="1.10.287.2610">
    <property type="match status" value="1"/>
</dbReference>
<dbReference type="InterPro" id="IPR002110">
    <property type="entry name" value="Ankyrin_rpt"/>
</dbReference>
<dbReference type="Gene3D" id="1.25.40.20">
    <property type="entry name" value="Ankyrin repeat-containing domain"/>
    <property type="match status" value="2"/>
</dbReference>
<dbReference type="Proteomes" id="UP001159427">
    <property type="component" value="Unassembled WGS sequence"/>
</dbReference>
<dbReference type="EMBL" id="CALNXI010000333">
    <property type="protein sequence ID" value="CAH3025023.1"/>
    <property type="molecule type" value="Genomic_DNA"/>
</dbReference>
<feature type="region of interest" description="Disordered" evidence="2">
    <location>
        <begin position="802"/>
        <end position="829"/>
    </location>
</feature>
<accession>A0ABN8M938</accession>
<feature type="compositionally biased region" description="Low complexity" evidence="2">
    <location>
        <begin position="1181"/>
        <end position="1191"/>
    </location>
</feature>
<feature type="region of interest" description="Disordered" evidence="2">
    <location>
        <begin position="1083"/>
        <end position="1102"/>
    </location>
</feature>
<proteinExistence type="predicted"/>
<feature type="compositionally biased region" description="Low complexity" evidence="2">
    <location>
        <begin position="989"/>
        <end position="1009"/>
    </location>
</feature>
<feature type="compositionally biased region" description="Polar residues" evidence="2">
    <location>
        <begin position="817"/>
        <end position="829"/>
    </location>
</feature>